<feature type="chain" id="PRO_5042846094" description="L-Fucosyltransferase" evidence="3">
    <location>
        <begin position="18"/>
        <end position="351"/>
    </location>
</feature>
<dbReference type="Pfam" id="PF01531">
    <property type="entry name" value="Glyco_transf_11"/>
    <property type="match status" value="1"/>
</dbReference>
<sequence>MIRIRTLLLFILPLLLSQLLYHEVYSFYGTTLINEMYGSQQFLFVDLFAFNDGAGLGNLVFELVGTIVLARKLERSLVVHRTVYDKMQNKYPEFNNLISEMQWNVSNEIIPFGAVFNYQSYHCCRFNPRWESISPKGPVTTVKVAYIQSFKYFESIDLSDIRHLLAVNETLRSIAREGLIPISTLNNFDHKLCVHSRRGDFLHSFEQAPSTQEFTVPAVDFVLRQLKSKARHPLVVMMGDDLYWQRETAKKIKSAETVVLPRSASSTSASIDWQFSEMHCDTVLLTAAASTFGWWTAYVSKGQQVYYNSIYGKQDRFGDHLDPHEFFPNSWTSLELDRSHNEVIGPRLIRS</sequence>
<proteinExistence type="predicted"/>
<organism evidence="4 5">
    <name type="scientific">Pristionchus mayeri</name>
    <dbReference type="NCBI Taxonomy" id="1317129"/>
    <lineage>
        <taxon>Eukaryota</taxon>
        <taxon>Metazoa</taxon>
        <taxon>Ecdysozoa</taxon>
        <taxon>Nematoda</taxon>
        <taxon>Chromadorea</taxon>
        <taxon>Rhabditida</taxon>
        <taxon>Rhabditina</taxon>
        <taxon>Diplogasteromorpha</taxon>
        <taxon>Diplogasteroidea</taxon>
        <taxon>Neodiplogasteridae</taxon>
        <taxon>Pristionchus</taxon>
    </lineage>
</organism>
<dbReference type="InterPro" id="IPR002516">
    <property type="entry name" value="Glyco_trans_11"/>
</dbReference>
<keyword evidence="1" id="KW-0328">Glycosyltransferase</keyword>
<dbReference type="PANTHER" id="PTHR22898:SF3">
    <property type="entry name" value="ALPHA-1,2-FUCOSYLTRANSFERASE-RELATED"/>
    <property type="match status" value="1"/>
</dbReference>
<keyword evidence="2" id="KW-0808">Transferase</keyword>
<evidence type="ECO:0000313" key="4">
    <source>
        <dbReference type="EMBL" id="GMR59702.1"/>
    </source>
</evidence>
<evidence type="ECO:0000256" key="1">
    <source>
        <dbReference type="ARBA" id="ARBA00022676"/>
    </source>
</evidence>
<dbReference type="InterPro" id="IPR052501">
    <property type="entry name" value="Alpha-1-2_FucT"/>
</dbReference>
<gene>
    <name evidence="4" type="ORF">PMAYCL1PPCAC_29897</name>
</gene>
<dbReference type="EMBL" id="BTRK01000006">
    <property type="protein sequence ID" value="GMR59702.1"/>
    <property type="molecule type" value="Genomic_DNA"/>
</dbReference>
<feature type="signal peptide" evidence="3">
    <location>
        <begin position="1"/>
        <end position="17"/>
    </location>
</feature>
<dbReference type="GO" id="GO:0008107">
    <property type="term" value="F:galactoside 2-alpha-L-fucosyltransferase activity"/>
    <property type="evidence" value="ECO:0007669"/>
    <property type="project" value="InterPro"/>
</dbReference>
<protein>
    <recommendedName>
        <fullName evidence="6">L-Fucosyltransferase</fullName>
    </recommendedName>
</protein>
<evidence type="ECO:0008006" key="6">
    <source>
        <dbReference type="Google" id="ProtNLM"/>
    </source>
</evidence>
<name>A0AAN5DBV1_9BILA</name>
<keyword evidence="3" id="KW-0732">Signal</keyword>
<evidence type="ECO:0000313" key="5">
    <source>
        <dbReference type="Proteomes" id="UP001328107"/>
    </source>
</evidence>
<keyword evidence="5" id="KW-1185">Reference proteome</keyword>
<evidence type="ECO:0000256" key="3">
    <source>
        <dbReference type="SAM" id="SignalP"/>
    </source>
</evidence>
<accession>A0AAN5DBV1</accession>
<evidence type="ECO:0000256" key="2">
    <source>
        <dbReference type="ARBA" id="ARBA00022679"/>
    </source>
</evidence>
<dbReference type="AlphaFoldDB" id="A0AAN5DBV1"/>
<dbReference type="GO" id="GO:0016020">
    <property type="term" value="C:membrane"/>
    <property type="evidence" value="ECO:0007669"/>
    <property type="project" value="InterPro"/>
</dbReference>
<comment type="caution">
    <text evidence="4">The sequence shown here is derived from an EMBL/GenBank/DDBJ whole genome shotgun (WGS) entry which is preliminary data.</text>
</comment>
<reference evidence="5" key="1">
    <citation type="submission" date="2022-10" db="EMBL/GenBank/DDBJ databases">
        <title>Genome assembly of Pristionchus species.</title>
        <authorList>
            <person name="Yoshida K."/>
            <person name="Sommer R.J."/>
        </authorList>
    </citation>
    <scope>NUCLEOTIDE SEQUENCE [LARGE SCALE GENOMIC DNA]</scope>
    <source>
        <strain evidence="5">RS5460</strain>
    </source>
</reference>
<dbReference type="PANTHER" id="PTHR22898">
    <property type="entry name" value="UNCHARACTERIZED GLYCOSOL TRANSFERASE-RELATED"/>
    <property type="match status" value="1"/>
</dbReference>
<dbReference type="Proteomes" id="UP001328107">
    <property type="component" value="Unassembled WGS sequence"/>
</dbReference>
<dbReference type="GO" id="GO:0005975">
    <property type="term" value="P:carbohydrate metabolic process"/>
    <property type="evidence" value="ECO:0007669"/>
    <property type="project" value="InterPro"/>
</dbReference>